<keyword evidence="10" id="KW-0406">Ion transport</keyword>
<keyword evidence="2 10" id="KW-1003">Cell membrane</keyword>
<dbReference type="RefSeq" id="WP_282540826.1">
    <property type="nucleotide sequence ID" value="NZ_JASCIQ010000002.1"/>
</dbReference>
<evidence type="ECO:0000313" key="12">
    <source>
        <dbReference type="Proteomes" id="UP001223978"/>
    </source>
</evidence>
<comment type="subcellular location">
    <subcellularLocation>
        <location evidence="1 10">Cell membrane</location>
        <topology evidence="1 10">Multi-pass membrane protein</topology>
    </subcellularLocation>
</comment>
<feature type="binding site" evidence="10">
    <location>
        <position position="80"/>
    </location>
    <ligand>
        <name>Na(+)</name>
        <dbReference type="ChEBI" id="CHEBI:29101"/>
        <note>structural</note>
    </ligand>
</feature>
<dbReference type="Pfam" id="PF02537">
    <property type="entry name" value="CRCB"/>
    <property type="match status" value="1"/>
</dbReference>
<dbReference type="InterPro" id="IPR003691">
    <property type="entry name" value="FluC"/>
</dbReference>
<dbReference type="Proteomes" id="UP001223978">
    <property type="component" value="Unassembled WGS sequence"/>
</dbReference>
<feature type="binding site" evidence="10">
    <location>
        <position position="77"/>
    </location>
    <ligand>
        <name>Na(+)</name>
        <dbReference type="ChEBI" id="CHEBI:29101"/>
        <note>structural</note>
    </ligand>
</feature>
<feature type="transmembrane region" description="Helical" evidence="10">
    <location>
        <begin position="99"/>
        <end position="123"/>
    </location>
</feature>
<dbReference type="PANTHER" id="PTHR28259">
    <property type="entry name" value="FLUORIDE EXPORT PROTEIN 1-RELATED"/>
    <property type="match status" value="1"/>
</dbReference>
<dbReference type="EMBL" id="JASCIQ010000002">
    <property type="protein sequence ID" value="MDI3402899.1"/>
    <property type="molecule type" value="Genomic_DNA"/>
</dbReference>
<gene>
    <name evidence="10" type="primary">fluC</name>
    <name evidence="10" type="synonym">crcB</name>
    <name evidence="11" type="ORF">QIS96_03555</name>
</gene>
<protein>
    <recommendedName>
        <fullName evidence="10">Fluoride-specific ion channel FluC</fullName>
    </recommendedName>
</protein>
<reference evidence="11 12" key="1">
    <citation type="submission" date="2023-05" db="EMBL/GenBank/DDBJ databases">
        <title>Draft genome sequence of Streptomyces sp. B-S-A6 isolated from a cave soil in Thailand.</title>
        <authorList>
            <person name="Chamroensaksri N."/>
            <person name="Muangham S."/>
        </authorList>
    </citation>
    <scope>NUCLEOTIDE SEQUENCE [LARGE SCALE GENOMIC DNA]</scope>
    <source>
        <strain evidence="11 12">B-S-A6</strain>
    </source>
</reference>
<accession>A0ABT6S472</accession>
<evidence type="ECO:0000256" key="6">
    <source>
        <dbReference type="ARBA" id="ARBA00023303"/>
    </source>
</evidence>
<evidence type="ECO:0000256" key="10">
    <source>
        <dbReference type="HAMAP-Rule" id="MF_00454"/>
    </source>
</evidence>
<organism evidence="11 12">
    <name type="scientific">Streptomyces cavernicola</name>
    <dbReference type="NCBI Taxonomy" id="3043613"/>
    <lineage>
        <taxon>Bacteria</taxon>
        <taxon>Bacillati</taxon>
        <taxon>Actinomycetota</taxon>
        <taxon>Actinomycetes</taxon>
        <taxon>Kitasatosporales</taxon>
        <taxon>Streptomycetaceae</taxon>
        <taxon>Streptomyces</taxon>
    </lineage>
</organism>
<comment type="activity regulation">
    <text evidence="10">Na(+) is not transported, but it plays an essential structural role and its presence is essential for fluoride channel function.</text>
</comment>
<keyword evidence="12" id="KW-1185">Reference proteome</keyword>
<keyword evidence="3 10" id="KW-0812">Transmembrane</keyword>
<evidence type="ECO:0000256" key="8">
    <source>
        <dbReference type="ARBA" id="ARBA00035585"/>
    </source>
</evidence>
<comment type="caution">
    <text evidence="11">The sequence shown here is derived from an EMBL/GenBank/DDBJ whole genome shotgun (WGS) entry which is preliminary data.</text>
</comment>
<keyword evidence="10" id="KW-0479">Metal-binding</keyword>
<proteinExistence type="inferred from homology"/>
<keyword evidence="4 10" id="KW-1133">Transmembrane helix</keyword>
<feature type="transmembrane region" description="Helical" evidence="10">
    <location>
        <begin position="68"/>
        <end position="87"/>
    </location>
</feature>
<evidence type="ECO:0000313" key="11">
    <source>
        <dbReference type="EMBL" id="MDI3402899.1"/>
    </source>
</evidence>
<keyword evidence="5 10" id="KW-0472">Membrane</keyword>
<name>A0ABT6S472_9ACTN</name>
<evidence type="ECO:0000256" key="5">
    <source>
        <dbReference type="ARBA" id="ARBA00023136"/>
    </source>
</evidence>
<evidence type="ECO:0000256" key="3">
    <source>
        <dbReference type="ARBA" id="ARBA00022692"/>
    </source>
</evidence>
<keyword evidence="10" id="KW-0915">Sodium</keyword>
<evidence type="ECO:0000256" key="2">
    <source>
        <dbReference type="ARBA" id="ARBA00022475"/>
    </source>
</evidence>
<keyword evidence="6 10" id="KW-0407">Ion channel</keyword>
<feature type="transmembrane region" description="Helical" evidence="10">
    <location>
        <begin position="37"/>
        <end position="61"/>
    </location>
</feature>
<dbReference type="PANTHER" id="PTHR28259:SF1">
    <property type="entry name" value="FLUORIDE EXPORT PROTEIN 1-RELATED"/>
    <property type="match status" value="1"/>
</dbReference>
<comment type="catalytic activity">
    <reaction evidence="8">
        <text>fluoride(in) = fluoride(out)</text>
        <dbReference type="Rhea" id="RHEA:76159"/>
        <dbReference type="ChEBI" id="CHEBI:17051"/>
    </reaction>
    <physiologicalReaction direction="left-to-right" evidence="8">
        <dbReference type="Rhea" id="RHEA:76160"/>
    </physiologicalReaction>
</comment>
<evidence type="ECO:0000256" key="7">
    <source>
        <dbReference type="ARBA" id="ARBA00035120"/>
    </source>
</evidence>
<evidence type="ECO:0000256" key="4">
    <source>
        <dbReference type="ARBA" id="ARBA00022989"/>
    </source>
</evidence>
<dbReference type="HAMAP" id="MF_00454">
    <property type="entry name" value="FluC"/>
    <property type="match status" value="1"/>
</dbReference>
<comment type="function">
    <text evidence="9 10">Fluoride-specific ion channel. Important for reducing fluoride concentration in the cell, thus reducing its toxicity.</text>
</comment>
<evidence type="ECO:0000256" key="1">
    <source>
        <dbReference type="ARBA" id="ARBA00004651"/>
    </source>
</evidence>
<comment type="similarity">
    <text evidence="7 10">Belongs to the fluoride channel Fluc/FEX (TC 1.A.43) family.</text>
</comment>
<keyword evidence="10" id="KW-0813">Transport</keyword>
<evidence type="ECO:0000256" key="9">
    <source>
        <dbReference type="ARBA" id="ARBA00049940"/>
    </source>
</evidence>
<sequence length="125" mass="12544">MNWLYVLCGAAVGAPLRYLTDRAVQSRHDSVFPWGTFTVNVAGCLVLGLLTGATVAGAVAGGASSPPYLLLGTGLCGALSTYSTFSYETLRLAESGARLFAGLNAIASVVAGLGAAYAGVALAEA</sequence>